<dbReference type="PANTHER" id="PTHR30461">
    <property type="entry name" value="DNA-INVERTASE FROM LAMBDOID PROPHAGE"/>
    <property type="match status" value="1"/>
</dbReference>
<dbReference type="CDD" id="cd00338">
    <property type="entry name" value="Ser_Recombinase"/>
    <property type="match status" value="1"/>
</dbReference>
<accession>A0A449GQ65</accession>
<dbReference type="InterPro" id="IPR050639">
    <property type="entry name" value="SSR_resolvase"/>
</dbReference>
<dbReference type="InterPro" id="IPR036162">
    <property type="entry name" value="Resolvase-like_N_sf"/>
</dbReference>
<evidence type="ECO:0000313" key="3">
    <source>
        <dbReference type="EMBL" id="VFA87870.1"/>
    </source>
</evidence>
<dbReference type="Pfam" id="PF00239">
    <property type="entry name" value="Resolvase"/>
    <property type="match status" value="1"/>
</dbReference>
<feature type="domain" description="Recombinase" evidence="1">
    <location>
        <begin position="169"/>
        <end position="291"/>
    </location>
</feature>
<reference evidence="3" key="1">
    <citation type="submission" date="2019-02" db="EMBL/GenBank/DDBJ databases">
        <authorList>
            <consortium name="Pathogen Informatics"/>
        </authorList>
    </citation>
    <scope>NUCLEOTIDE SEQUENCE</scope>
    <source>
        <strain evidence="3">3012STDY6733949</strain>
    </source>
</reference>
<dbReference type="PANTHER" id="PTHR30461:SF23">
    <property type="entry name" value="DNA RECOMBINASE-RELATED"/>
    <property type="match status" value="1"/>
</dbReference>
<dbReference type="SMART" id="SM00857">
    <property type="entry name" value="Resolvase"/>
    <property type="match status" value="1"/>
</dbReference>
<proteinExistence type="predicted"/>
<dbReference type="GO" id="GO:0000150">
    <property type="term" value="F:DNA strand exchange activity"/>
    <property type="evidence" value="ECO:0007669"/>
    <property type="project" value="InterPro"/>
</dbReference>
<dbReference type="InterPro" id="IPR038109">
    <property type="entry name" value="DNA_bind_recomb_sf"/>
</dbReference>
<evidence type="ECO:0000259" key="1">
    <source>
        <dbReference type="PROSITE" id="PS51737"/>
    </source>
</evidence>
<name>A0A449GQ65_NOCFR</name>
<protein>
    <submittedName>
        <fullName evidence="3">Recombinase</fullName>
    </submittedName>
</protein>
<evidence type="ECO:0000313" key="2">
    <source>
        <dbReference type="EMBL" id="VFA81524.1"/>
    </source>
</evidence>
<dbReference type="AlphaFoldDB" id="A0A449GQ65"/>
<gene>
    <name evidence="2" type="ORF">NCTC1935_00147</name>
    <name evidence="3" type="ORF">NCTC1935_05764</name>
</gene>
<dbReference type="Gene3D" id="3.40.50.1390">
    <property type="entry name" value="Resolvase, N-terminal catalytic domain"/>
    <property type="match status" value="1"/>
</dbReference>
<dbReference type="EMBL" id="CAACYE010000005">
    <property type="protein sequence ID" value="VFA81524.1"/>
    <property type="molecule type" value="Genomic_DNA"/>
</dbReference>
<dbReference type="EMBL" id="CAACYE010000005">
    <property type="protein sequence ID" value="VFA87870.1"/>
    <property type="molecule type" value="Genomic_DNA"/>
</dbReference>
<dbReference type="InterPro" id="IPR006119">
    <property type="entry name" value="Resolv_N"/>
</dbReference>
<dbReference type="PROSITE" id="PS51737">
    <property type="entry name" value="RECOMBINASE_DNA_BIND"/>
    <property type="match status" value="1"/>
</dbReference>
<dbReference type="SUPFAM" id="SSF53041">
    <property type="entry name" value="Resolvase-like"/>
    <property type="match status" value="1"/>
</dbReference>
<sequence>MCDYWSMGTNAQLEAIVYARVSDNRGGRSRSVDQQLAAGRRECERRGWVISKEIIDDDKGASRYSRAKRTGYEALLEQELRPGRVLVTWESSRAQRDLRAYIRLREICEETGALWCYDGQVYDMRDPRDRHRTGQDALDDELEVEKTRKRVLRDMRANAEAGRPHGKVAYGYRIVRDPRSGRAIDRVPDELTAPIVREIAERVLAGEAIRSIATDLNRRGIPAPRPIRKGPRAGQPGQWITQTITSLIKSPTYAGLRTVRGEVVREGTWQPILTREQHERIVALLSDPSRRTQRGTSPRWLLSYIATCGECGGTIARLKPRGHDMYTCITNQCVGRAVSYVDKLVEEAIIQRLESPDVLALLSSDDQAASEAYEEARTLRERLDSFIDQAAEGALSAQALARIEAKLRPQIAAAERRARAAISSPLVAELAGPHARSTWQTLTMPQKREVVRALVEIRIWKARKGMRRVNPRYIHLRWIGSDEPVPTGPVPPLPLAEGGDPLDYTIAEVLAHMSSADAAERQRILDAERAGYARGRILRLNPNPTRR</sequence>
<dbReference type="Pfam" id="PF07508">
    <property type="entry name" value="Recombinase"/>
    <property type="match status" value="1"/>
</dbReference>
<organism evidence="3">
    <name type="scientific">Nocardia farcinica</name>
    <dbReference type="NCBI Taxonomy" id="37329"/>
    <lineage>
        <taxon>Bacteria</taxon>
        <taxon>Bacillati</taxon>
        <taxon>Actinomycetota</taxon>
        <taxon>Actinomycetes</taxon>
        <taxon>Mycobacteriales</taxon>
        <taxon>Nocardiaceae</taxon>
        <taxon>Nocardia</taxon>
    </lineage>
</organism>
<dbReference type="GO" id="GO:0003677">
    <property type="term" value="F:DNA binding"/>
    <property type="evidence" value="ECO:0007669"/>
    <property type="project" value="InterPro"/>
</dbReference>
<dbReference type="Gene3D" id="3.90.1750.20">
    <property type="entry name" value="Putative Large Serine Recombinase, Chain B, Domain 2"/>
    <property type="match status" value="1"/>
</dbReference>
<dbReference type="InterPro" id="IPR011109">
    <property type="entry name" value="DNA_bind_recombinase_dom"/>
</dbReference>